<feature type="coiled-coil region" evidence="1">
    <location>
        <begin position="245"/>
        <end position="349"/>
    </location>
</feature>
<feature type="coiled-coil region" evidence="1">
    <location>
        <begin position="105"/>
        <end position="156"/>
    </location>
</feature>
<dbReference type="Proteomes" id="UP000178912">
    <property type="component" value="Unassembled WGS sequence"/>
</dbReference>
<dbReference type="EMBL" id="FJUX01000030">
    <property type="protein sequence ID" value="CZS97146.1"/>
    <property type="molecule type" value="Genomic_DNA"/>
</dbReference>
<feature type="region of interest" description="Disordered" evidence="2">
    <location>
        <begin position="417"/>
        <end position="465"/>
    </location>
</feature>
<feature type="coiled-coil region" evidence="1">
    <location>
        <begin position="380"/>
        <end position="407"/>
    </location>
</feature>
<accession>A0A1E1KGF4</accession>
<evidence type="ECO:0000256" key="2">
    <source>
        <dbReference type="SAM" id="MobiDB-lite"/>
    </source>
</evidence>
<feature type="compositionally biased region" description="Polar residues" evidence="2">
    <location>
        <begin position="455"/>
        <end position="465"/>
    </location>
</feature>
<name>A0A1E1KGF4_9HELO</name>
<protein>
    <submittedName>
        <fullName evidence="3">Uncharacterized protein</fullName>
    </submittedName>
</protein>
<keyword evidence="4" id="KW-1185">Reference proteome</keyword>
<evidence type="ECO:0000256" key="1">
    <source>
        <dbReference type="SAM" id="Coils"/>
    </source>
</evidence>
<feature type="compositionally biased region" description="Polar residues" evidence="2">
    <location>
        <begin position="436"/>
        <end position="445"/>
    </location>
</feature>
<sequence>MSSTTPSADCMLPRCKTAKSNNITYRKMQEEEKAKHEGAMEAQKKAHEVEIRRFKDRLEHARAGQFGTYGEDFEQKGLIARQLKEFQTLKSFCKEHHDGITPGIVAELARTKNELSEAKAEVERVTYQKKVQVENVKQAKAKIEDLEREVYAAGVRESELMREGKQQWTELQNVRQEALGRLSNGEDILTSLRGELTTANMNVTSLMNELGVVRVQLNEALEVVSSTKSTLVDVRAELVTSNGQVKVLKDDLEKVQTQLSEASEILSSSARTLADTRAEATTANFLAESLKGDLENVKAQLSEASESLSSSARTLAETRAEATTAIALADSLQHNLKQALRDLAAFKETKKVEDDLRKKLDEASKTAISTKVPTPNHVDASSLTAELEQQESELAESKTAEGELREKLLDASKLGIHAETPTSESHTTPTSETVDAATQTESTNPIVPDIESEKPASTPSLKITSPAGRSTKVTIGIDAAAIDEVFKTVVSLETKVKTLSGTVKYYQKEKAVEFAKKKAYAHAIYTGQETTPLVYNRSEWTGSSLALVGKTNWLRMQLMNQKTAVVQEKIDLASPAEPGARRARGGRRGKNAKGKQETKAAEKDAKKGKEADKDELFEESECESIIPRVIKPYRSFLEEHKSTVSNTFDTQKAVELRRYRMAKGVDAESMSARTNLPKSRANVCSIDCKNHSSANGPTTATAMSGLIITAMVPTLPAAPIIEPTPAPTPPSWSFSSILGFLIGIDFDSIIGTGGAHFISARDAVAFNGDDLRCDS</sequence>
<feature type="compositionally biased region" description="Basic and acidic residues" evidence="2">
    <location>
        <begin position="594"/>
        <end position="614"/>
    </location>
</feature>
<feature type="compositionally biased region" description="Basic residues" evidence="2">
    <location>
        <begin position="581"/>
        <end position="593"/>
    </location>
</feature>
<organism evidence="3 4">
    <name type="scientific">Rhynchosporium agropyri</name>
    <dbReference type="NCBI Taxonomy" id="914238"/>
    <lineage>
        <taxon>Eukaryota</taxon>
        <taxon>Fungi</taxon>
        <taxon>Dikarya</taxon>
        <taxon>Ascomycota</taxon>
        <taxon>Pezizomycotina</taxon>
        <taxon>Leotiomycetes</taxon>
        <taxon>Helotiales</taxon>
        <taxon>Ploettnerulaceae</taxon>
        <taxon>Rhynchosporium</taxon>
    </lineage>
</organism>
<evidence type="ECO:0000313" key="4">
    <source>
        <dbReference type="Proteomes" id="UP000178912"/>
    </source>
</evidence>
<dbReference type="OrthoDB" id="10531030at2759"/>
<gene>
    <name evidence="3" type="ORF">RAG0_06285</name>
</gene>
<feature type="compositionally biased region" description="Low complexity" evidence="2">
    <location>
        <begin position="419"/>
        <end position="433"/>
    </location>
</feature>
<evidence type="ECO:0000313" key="3">
    <source>
        <dbReference type="EMBL" id="CZS97146.1"/>
    </source>
</evidence>
<dbReference type="AlphaFoldDB" id="A0A1E1KGF4"/>
<reference evidence="4" key="1">
    <citation type="submission" date="2016-03" db="EMBL/GenBank/DDBJ databases">
        <authorList>
            <person name="Guldener U."/>
        </authorList>
    </citation>
    <scope>NUCLEOTIDE SEQUENCE [LARGE SCALE GENOMIC DNA]</scope>
    <source>
        <strain evidence="4">04CH-RAC-A.6.1</strain>
    </source>
</reference>
<keyword evidence="1" id="KW-0175">Coiled coil</keyword>
<feature type="region of interest" description="Disordered" evidence="2">
    <location>
        <begin position="574"/>
        <end position="614"/>
    </location>
</feature>
<proteinExistence type="predicted"/>